<sequence length="423" mass="48913">MSISVLKVGRDKTAFDLFVEQHPYGNLLQTSSWSQVKSNWQSHQLAFYRDQKLVACASVLIKTVIKNIRVAYVPRGPVVDYGDPELVKDVFKELKNYARKEKYLLLKCDPNVLFDREDLKQTAYCQQLIEDFEKIGYSWTGLTLNLSDTIQPRFQANKYLSQDSFKDYQKHVNRLTKTATKKGVEIIKGSEEEVKLFSELVVRTEQRKNIHLRNYDYFEKIKTIYGNKAEFHFATINSDKQLAKQNERLLQLENALAETPEHQKNRLKELGQQKASVLKQIDELTVLSENSPSQLIIAGVLGIRFASGIELLYASMDERFKHYYPQYLLDTEIFKTCHQEGLSWANMGGVEGNLEGGLSVFKLSFKPTIEEYIGEFNLSANQHLYHLGNNVYRIYKKLAKQINVSKKLIMEKSKIKISKPKWG</sequence>
<comment type="caution">
    <text evidence="7">The sequence shown here is derived from an EMBL/GenBank/DDBJ whole genome shotgun (WGS) entry which is preliminary data.</text>
</comment>
<evidence type="ECO:0000256" key="1">
    <source>
        <dbReference type="ARBA" id="ARBA00009943"/>
    </source>
</evidence>
<comment type="similarity">
    <text evidence="1">Belongs to the FemABX family.</text>
</comment>
<keyword evidence="6" id="KW-0961">Cell wall biogenesis/degradation</keyword>
<dbReference type="Proteomes" id="UP000003217">
    <property type="component" value="Unassembled WGS sequence"/>
</dbReference>
<dbReference type="GeneID" id="58555283"/>
<keyword evidence="4" id="KW-0573">Peptidoglycan synthesis</keyword>
<keyword evidence="2" id="KW-0808">Transferase</keyword>
<dbReference type="PANTHER" id="PTHR36174:SF1">
    <property type="entry name" value="LIPID II:GLYCINE GLYCYLTRANSFERASE"/>
    <property type="match status" value="1"/>
</dbReference>
<reference evidence="7 8" key="1">
    <citation type="journal article" date="2014" name="Int. J. Syst. Evol. Microbiol.">
        <title>Phylogenomics and the dynamic genome evolution of the genus Streptococcus.</title>
        <authorList>
            <consortium name="The Broad Institute Genome Sequencing Platform"/>
            <person name="Richards V.P."/>
            <person name="Palmer S.R."/>
            <person name="Pavinski Bitar P.D."/>
            <person name="Qin X."/>
            <person name="Weinstock G.M."/>
            <person name="Highlander S.K."/>
            <person name="Town C.D."/>
            <person name="Burne R.A."/>
            <person name="Stanhope M.J."/>
        </authorList>
    </citation>
    <scope>NUCLEOTIDE SEQUENCE [LARGE SCALE GENOMIC DNA]</scope>
    <source>
        <strain evidence="7 8">LQ 940-04</strain>
    </source>
</reference>
<dbReference type="InterPro" id="IPR016181">
    <property type="entry name" value="Acyl_CoA_acyltransferase"/>
</dbReference>
<dbReference type="Gene3D" id="1.20.58.90">
    <property type="match status" value="1"/>
</dbReference>
<proteinExistence type="inferred from homology"/>
<name>G5K9I4_9STRE</name>
<evidence type="ECO:0000313" key="8">
    <source>
        <dbReference type="Proteomes" id="UP000003217"/>
    </source>
</evidence>
<dbReference type="Pfam" id="PF02388">
    <property type="entry name" value="FemAB"/>
    <property type="match status" value="1"/>
</dbReference>
<evidence type="ECO:0000256" key="4">
    <source>
        <dbReference type="ARBA" id="ARBA00022984"/>
    </source>
</evidence>
<organism evidence="7 8">
    <name type="scientific">Streptococcus pseudoporcinus LQ 940-04</name>
    <dbReference type="NCBI Taxonomy" id="875093"/>
    <lineage>
        <taxon>Bacteria</taxon>
        <taxon>Bacillati</taxon>
        <taxon>Bacillota</taxon>
        <taxon>Bacilli</taxon>
        <taxon>Lactobacillales</taxon>
        <taxon>Streptococcaceae</taxon>
        <taxon>Streptococcus</taxon>
    </lineage>
</organism>
<dbReference type="EMBL" id="AEUY02000005">
    <property type="protein sequence ID" value="EHI65468.1"/>
    <property type="molecule type" value="Genomic_DNA"/>
</dbReference>
<accession>G5K9I4</accession>
<dbReference type="RefSeq" id="WP_007895328.1">
    <property type="nucleotide sequence ID" value="NZ_AEUY02000005.1"/>
</dbReference>
<dbReference type="Gene3D" id="3.40.630.30">
    <property type="match status" value="2"/>
</dbReference>
<dbReference type="GO" id="GO:0016755">
    <property type="term" value="F:aminoacyltransferase activity"/>
    <property type="evidence" value="ECO:0007669"/>
    <property type="project" value="InterPro"/>
</dbReference>
<evidence type="ECO:0000313" key="7">
    <source>
        <dbReference type="EMBL" id="EHI65468.1"/>
    </source>
</evidence>
<keyword evidence="3" id="KW-0133">Cell shape</keyword>
<dbReference type="InterPro" id="IPR050644">
    <property type="entry name" value="PG_Glycine_Bridge_Synth"/>
</dbReference>
<dbReference type="InterPro" id="IPR003447">
    <property type="entry name" value="FEMABX"/>
</dbReference>
<dbReference type="GO" id="GO:0008360">
    <property type="term" value="P:regulation of cell shape"/>
    <property type="evidence" value="ECO:0007669"/>
    <property type="project" value="UniProtKB-KW"/>
</dbReference>
<evidence type="ECO:0000256" key="6">
    <source>
        <dbReference type="ARBA" id="ARBA00023316"/>
    </source>
</evidence>
<evidence type="ECO:0000256" key="5">
    <source>
        <dbReference type="ARBA" id="ARBA00023315"/>
    </source>
</evidence>
<keyword evidence="8" id="KW-1185">Reference proteome</keyword>
<evidence type="ECO:0000256" key="3">
    <source>
        <dbReference type="ARBA" id="ARBA00022960"/>
    </source>
</evidence>
<dbReference type="OrthoDB" id="2173585at2"/>
<protein>
    <submittedName>
        <fullName evidence="7">FemAB family protein</fullName>
    </submittedName>
</protein>
<dbReference type="SUPFAM" id="SSF55729">
    <property type="entry name" value="Acyl-CoA N-acyltransferases (Nat)"/>
    <property type="match status" value="2"/>
</dbReference>
<dbReference type="PROSITE" id="PS51191">
    <property type="entry name" value="FEMABX"/>
    <property type="match status" value="1"/>
</dbReference>
<gene>
    <name evidence="7" type="ORF">STRPS_0728</name>
</gene>
<keyword evidence="5" id="KW-0012">Acyltransferase</keyword>
<dbReference type="STRING" id="361101.GCA_900102825_00263"/>
<dbReference type="AlphaFoldDB" id="G5K9I4"/>
<dbReference type="GO" id="GO:0071555">
    <property type="term" value="P:cell wall organization"/>
    <property type="evidence" value="ECO:0007669"/>
    <property type="project" value="UniProtKB-KW"/>
</dbReference>
<dbReference type="GO" id="GO:0009252">
    <property type="term" value="P:peptidoglycan biosynthetic process"/>
    <property type="evidence" value="ECO:0007669"/>
    <property type="project" value="UniProtKB-KW"/>
</dbReference>
<dbReference type="PANTHER" id="PTHR36174">
    <property type="entry name" value="LIPID II:GLYCINE GLYCYLTRANSFERASE"/>
    <property type="match status" value="1"/>
</dbReference>
<evidence type="ECO:0000256" key="2">
    <source>
        <dbReference type="ARBA" id="ARBA00022679"/>
    </source>
</evidence>